<sequence length="258" mass="28045">MMRGFTLIEMVISITLLGIVGLFVGEVVRQSLVLYSDSSNREALIQQGRFATERLRREIREAIPNSVVVANNCIEILPITNSAIYMDLPTALSASSSIRVLPVVKSIAAGERVVVYPTDSAELREDVDGSGQTAQVSTTVDFAVSGAMTSMVDVDLTVSSGFTTLSPADRLYFYRDPVAFCLVGTELLRYSNYALDRATLTPALLGTGVRVAGNLNQVNFVVADPQLQRNGLVKMELTFVGNGEQVRFDHDALIYNTP</sequence>
<dbReference type="GeneID" id="88755885"/>
<name>A0ABS3A572_9VIBR</name>
<comment type="caution">
    <text evidence="1">The sequence shown here is derived from an EMBL/GenBank/DDBJ whole genome shotgun (WGS) entry which is preliminary data.</text>
</comment>
<dbReference type="Proteomes" id="UP000779070">
    <property type="component" value="Unassembled WGS sequence"/>
</dbReference>
<dbReference type="NCBIfam" id="TIGR02532">
    <property type="entry name" value="IV_pilin_GFxxxE"/>
    <property type="match status" value="1"/>
</dbReference>
<reference evidence="1 2" key="1">
    <citation type="submission" date="2021-02" db="EMBL/GenBank/DDBJ databases">
        <title>Draft Genome Sequences of 5 Vibrio neptunius Strains Isolated From of Bivalve Hatcheries.</title>
        <authorList>
            <person name="Galvis F."/>
            <person name="Barja J.L."/>
            <person name="Lemos M.L."/>
            <person name="Balado M."/>
        </authorList>
    </citation>
    <scope>NUCLEOTIDE SEQUENCE [LARGE SCALE GENOMIC DNA]</scope>
    <source>
        <strain evidence="1 2">PP-145.98</strain>
    </source>
</reference>
<dbReference type="PROSITE" id="PS00409">
    <property type="entry name" value="PROKAR_NTER_METHYL"/>
    <property type="match status" value="1"/>
</dbReference>
<proteinExistence type="predicted"/>
<evidence type="ECO:0000313" key="1">
    <source>
        <dbReference type="EMBL" id="MBN3578333.1"/>
    </source>
</evidence>
<dbReference type="RefSeq" id="WP_205622468.1">
    <property type="nucleotide sequence ID" value="NZ_CAWMDY010000017.1"/>
</dbReference>
<keyword evidence="2" id="KW-1185">Reference proteome</keyword>
<dbReference type="Pfam" id="PF07963">
    <property type="entry name" value="N_methyl"/>
    <property type="match status" value="1"/>
</dbReference>
<protein>
    <submittedName>
        <fullName evidence="1">Type II secretion system protein</fullName>
    </submittedName>
</protein>
<evidence type="ECO:0000313" key="2">
    <source>
        <dbReference type="Proteomes" id="UP000779070"/>
    </source>
</evidence>
<accession>A0ABS3A572</accession>
<organism evidence="1 2">
    <name type="scientific">Vibrio neptunius</name>
    <dbReference type="NCBI Taxonomy" id="170651"/>
    <lineage>
        <taxon>Bacteria</taxon>
        <taxon>Pseudomonadati</taxon>
        <taxon>Pseudomonadota</taxon>
        <taxon>Gammaproteobacteria</taxon>
        <taxon>Vibrionales</taxon>
        <taxon>Vibrionaceae</taxon>
        <taxon>Vibrio</taxon>
    </lineage>
</organism>
<dbReference type="EMBL" id="JAFHLB010000013">
    <property type="protein sequence ID" value="MBN3578333.1"/>
    <property type="molecule type" value="Genomic_DNA"/>
</dbReference>
<gene>
    <name evidence="1" type="ORF">JYA62_11745</name>
</gene>
<dbReference type="InterPro" id="IPR012902">
    <property type="entry name" value="N_methyl_site"/>
</dbReference>